<keyword evidence="1 2" id="KW-0732">Signal</keyword>
<evidence type="ECO:0000259" key="3">
    <source>
        <dbReference type="SMART" id="SM00062"/>
    </source>
</evidence>
<dbReference type="SMART" id="SM00062">
    <property type="entry name" value="PBPb"/>
    <property type="match status" value="1"/>
</dbReference>
<accession>A2SG63</accession>
<dbReference type="PANTHER" id="PTHR35936:SF17">
    <property type="entry name" value="ARGININE-BINDING EXTRACELLULAR PROTEIN ARTP"/>
    <property type="match status" value="1"/>
</dbReference>
<dbReference type="eggNOG" id="COG0834">
    <property type="taxonomic scope" value="Bacteria"/>
</dbReference>
<reference evidence="4 5" key="1">
    <citation type="journal article" date="2007" name="J. Bacteriol.">
        <title>Whole-genome analysis of the methyl tert-butyl ether-degrading beta-proteobacterium Methylibium petroleiphilum PM1.</title>
        <authorList>
            <person name="Kane S.R."/>
            <person name="Chakicherla A.Y."/>
            <person name="Chain P.S.G."/>
            <person name="Schmidt R."/>
            <person name="Shin M.W."/>
            <person name="Legler T.C."/>
            <person name="Scow K.M."/>
            <person name="Larimer F.W."/>
            <person name="Lucas S.M."/>
            <person name="Richardson P.M."/>
            <person name="Hristova K.R."/>
        </authorList>
    </citation>
    <scope>NUCLEOTIDE SEQUENCE [LARGE SCALE GENOMIC DNA]</scope>
    <source>
        <strain evidence="5">ATCC BAA-1232 / LMG 22953 / PM1</strain>
    </source>
</reference>
<dbReference type="EMBL" id="CP000555">
    <property type="protein sequence ID" value="ABM94552.1"/>
    <property type="molecule type" value="Genomic_DNA"/>
</dbReference>
<evidence type="ECO:0000313" key="4">
    <source>
        <dbReference type="EMBL" id="ABM94552.1"/>
    </source>
</evidence>
<evidence type="ECO:0000256" key="2">
    <source>
        <dbReference type="SAM" id="SignalP"/>
    </source>
</evidence>
<evidence type="ECO:0000256" key="1">
    <source>
        <dbReference type="ARBA" id="ARBA00022729"/>
    </source>
</evidence>
<dbReference type="PANTHER" id="PTHR35936">
    <property type="entry name" value="MEMBRANE-BOUND LYTIC MUREIN TRANSGLYCOSYLASE F"/>
    <property type="match status" value="1"/>
</dbReference>
<keyword evidence="5" id="KW-1185">Reference proteome</keyword>
<gene>
    <name evidence="4" type="ordered locus">Mpe_A1590</name>
</gene>
<dbReference type="InterPro" id="IPR001638">
    <property type="entry name" value="Solute-binding_3/MltF_N"/>
</dbReference>
<dbReference type="STRING" id="420662.Mpe_A1590"/>
<name>A2SG63_METPP</name>
<sequence>MTTSIRPLALAALMAVAGIACAADAPATAALKICVDQDDPPFAAEATPERGIDVEVAQALAKQLNRPLRLVWVQVPNRGGIGKALRQTLAAGQCDAYLGIPQGPDMTGELAERKLTQSGPYLLLGYVAVAAPGRPVPTTASLRRARKIGAVSATPADLYLHRMNLPRAPFPGSAALLAGLKSGEIDVALIWSPWLADDAAKGYVRGTESLGDADLVTGLTVATRRADEALTRDIAAAVEALRGEGRFDAIAQGHDLPKITPP</sequence>
<protein>
    <recommendedName>
        <fullName evidence="3">Solute-binding protein family 3/N-terminal domain-containing protein</fullName>
    </recommendedName>
</protein>
<dbReference type="KEGG" id="mpt:Mpe_A1590"/>
<organism evidence="4 5">
    <name type="scientific">Methylibium petroleiphilum (strain ATCC BAA-1232 / LMG 22953 / PM1)</name>
    <dbReference type="NCBI Taxonomy" id="420662"/>
    <lineage>
        <taxon>Bacteria</taxon>
        <taxon>Pseudomonadati</taxon>
        <taxon>Pseudomonadota</taxon>
        <taxon>Betaproteobacteria</taxon>
        <taxon>Burkholderiales</taxon>
        <taxon>Sphaerotilaceae</taxon>
        <taxon>Methylibium</taxon>
    </lineage>
</organism>
<feature type="signal peptide" evidence="2">
    <location>
        <begin position="1"/>
        <end position="22"/>
    </location>
</feature>
<dbReference type="AlphaFoldDB" id="A2SG63"/>
<dbReference type="HOGENOM" id="CLU_056715_0_0_4"/>
<evidence type="ECO:0000313" key="5">
    <source>
        <dbReference type="Proteomes" id="UP000000366"/>
    </source>
</evidence>
<dbReference type="Proteomes" id="UP000000366">
    <property type="component" value="Chromosome"/>
</dbReference>
<dbReference type="PROSITE" id="PS51257">
    <property type="entry name" value="PROKAR_LIPOPROTEIN"/>
    <property type="match status" value="1"/>
</dbReference>
<dbReference type="RefSeq" id="WP_011829189.1">
    <property type="nucleotide sequence ID" value="NC_008825.1"/>
</dbReference>
<dbReference type="Gene3D" id="3.40.190.10">
    <property type="entry name" value="Periplasmic binding protein-like II"/>
    <property type="match status" value="2"/>
</dbReference>
<feature type="chain" id="PRO_5002646383" description="Solute-binding protein family 3/N-terminal domain-containing protein" evidence="2">
    <location>
        <begin position="23"/>
        <end position="262"/>
    </location>
</feature>
<dbReference type="Pfam" id="PF00497">
    <property type="entry name" value="SBP_bac_3"/>
    <property type="match status" value="1"/>
</dbReference>
<feature type="domain" description="Solute-binding protein family 3/N-terminal" evidence="3">
    <location>
        <begin position="30"/>
        <end position="258"/>
    </location>
</feature>
<dbReference type="SUPFAM" id="SSF53850">
    <property type="entry name" value="Periplasmic binding protein-like II"/>
    <property type="match status" value="1"/>
</dbReference>
<proteinExistence type="predicted"/>